<proteinExistence type="predicted"/>
<evidence type="ECO:0000313" key="3">
    <source>
        <dbReference type="Proteomes" id="UP000887540"/>
    </source>
</evidence>
<protein>
    <submittedName>
        <fullName evidence="4">Saposin B-type domain-containing protein</fullName>
    </submittedName>
</protein>
<keyword evidence="1" id="KW-1015">Disulfide bond</keyword>
<sequence>MINAVNYYAQNNAITQSDLQTKLLSACGTFAVSQDQNSCKNIVNNNIAKVYNNNPIPVQNACQTCQLIMTNAVNYYTQNNAITQSDLQTKLLSDCGTFAVSQDQNSCKSIVNKDFSKVYNDLKGGRNYGQICDDLNLCIAA</sequence>
<name>A0A914DPY2_9BILA</name>
<evidence type="ECO:0000259" key="2">
    <source>
        <dbReference type="PROSITE" id="PS50015"/>
    </source>
</evidence>
<dbReference type="Proteomes" id="UP000887540">
    <property type="component" value="Unplaced"/>
</dbReference>
<dbReference type="AlphaFoldDB" id="A0A914DPY2"/>
<evidence type="ECO:0000256" key="1">
    <source>
        <dbReference type="ARBA" id="ARBA00023157"/>
    </source>
</evidence>
<feature type="domain" description="Saposin B-type" evidence="2">
    <location>
        <begin position="58"/>
        <end position="141"/>
    </location>
</feature>
<dbReference type="InterPro" id="IPR008139">
    <property type="entry name" value="SaposinB_dom"/>
</dbReference>
<organism evidence="3 4">
    <name type="scientific">Acrobeloides nanus</name>
    <dbReference type="NCBI Taxonomy" id="290746"/>
    <lineage>
        <taxon>Eukaryota</taxon>
        <taxon>Metazoa</taxon>
        <taxon>Ecdysozoa</taxon>
        <taxon>Nematoda</taxon>
        <taxon>Chromadorea</taxon>
        <taxon>Rhabditida</taxon>
        <taxon>Tylenchina</taxon>
        <taxon>Cephalobomorpha</taxon>
        <taxon>Cephaloboidea</taxon>
        <taxon>Cephalobidae</taxon>
        <taxon>Acrobeloides</taxon>
    </lineage>
</organism>
<accession>A0A914DPY2</accession>
<dbReference type="PROSITE" id="PS50015">
    <property type="entry name" value="SAP_B"/>
    <property type="match status" value="1"/>
</dbReference>
<reference evidence="4" key="1">
    <citation type="submission" date="2022-11" db="UniProtKB">
        <authorList>
            <consortium name="WormBaseParasite"/>
        </authorList>
    </citation>
    <scope>IDENTIFICATION</scope>
</reference>
<dbReference type="SMART" id="SM00741">
    <property type="entry name" value="SapB"/>
    <property type="match status" value="1"/>
</dbReference>
<keyword evidence="3" id="KW-1185">Reference proteome</keyword>
<evidence type="ECO:0000313" key="4">
    <source>
        <dbReference type="WBParaSite" id="ACRNAN_scaffold3425.g15487.t1"/>
    </source>
</evidence>
<dbReference type="WBParaSite" id="ACRNAN_scaffold3425.g15487.t1">
    <property type="protein sequence ID" value="ACRNAN_scaffold3425.g15487.t1"/>
    <property type="gene ID" value="ACRNAN_scaffold3425.g15487"/>
</dbReference>
<dbReference type="Gene3D" id="1.10.225.10">
    <property type="entry name" value="Saposin-like"/>
    <property type="match status" value="1"/>
</dbReference>
<dbReference type="InterPro" id="IPR011001">
    <property type="entry name" value="Saposin-like"/>
</dbReference>
<dbReference type="SUPFAM" id="SSF47862">
    <property type="entry name" value="Saposin"/>
    <property type="match status" value="1"/>
</dbReference>